<name>A0A9J6E3P3_RHIMP</name>
<keyword evidence="1" id="KW-0812">Transmembrane</keyword>
<proteinExistence type="predicted"/>
<dbReference type="EMBL" id="JABSTU010000006">
    <property type="protein sequence ID" value="KAH8028874.1"/>
    <property type="molecule type" value="Genomic_DNA"/>
</dbReference>
<reference evidence="3" key="2">
    <citation type="submission" date="2021-09" db="EMBL/GenBank/DDBJ databases">
        <authorList>
            <person name="Jia N."/>
            <person name="Wang J."/>
            <person name="Shi W."/>
            <person name="Du L."/>
            <person name="Sun Y."/>
            <person name="Zhan W."/>
            <person name="Jiang J."/>
            <person name="Wang Q."/>
            <person name="Zhang B."/>
            <person name="Ji P."/>
            <person name="Sakyi L.B."/>
            <person name="Cui X."/>
            <person name="Yuan T."/>
            <person name="Jiang B."/>
            <person name="Yang W."/>
            <person name="Lam T.T.-Y."/>
            <person name="Chang Q."/>
            <person name="Ding S."/>
            <person name="Wang X."/>
            <person name="Zhu J."/>
            <person name="Ruan X."/>
            <person name="Zhao L."/>
            <person name="Wei J."/>
            <person name="Que T."/>
            <person name="Du C."/>
            <person name="Cheng J."/>
            <person name="Dai P."/>
            <person name="Han X."/>
            <person name="Huang E."/>
            <person name="Gao Y."/>
            <person name="Liu J."/>
            <person name="Shao H."/>
            <person name="Ye R."/>
            <person name="Li L."/>
            <person name="Wei W."/>
            <person name="Wang X."/>
            <person name="Wang C."/>
            <person name="Huo Q."/>
            <person name="Li W."/>
            <person name="Guo W."/>
            <person name="Chen H."/>
            <person name="Chen S."/>
            <person name="Zhou L."/>
            <person name="Zhou L."/>
            <person name="Ni X."/>
            <person name="Tian J."/>
            <person name="Zhou Y."/>
            <person name="Sheng Y."/>
            <person name="Liu T."/>
            <person name="Pan Y."/>
            <person name="Xia L."/>
            <person name="Li J."/>
            <person name="Zhao F."/>
            <person name="Cao W."/>
        </authorList>
    </citation>
    <scope>NUCLEOTIDE SEQUENCE</scope>
    <source>
        <strain evidence="3">Rmic-2018</strain>
        <tissue evidence="3">Larvae</tissue>
    </source>
</reference>
<evidence type="ECO:0000256" key="2">
    <source>
        <dbReference type="SAM" id="SignalP"/>
    </source>
</evidence>
<evidence type="ECO:0000313" key="4">
    <source>
        <dbReference type="Proteomes" id="UP000821866"/>
    </source>
</evidence>
<feature type="signal peptide" evidence="2">
    <location>
        <begin position="1"/>
        <end position="16"/>
    </location>
</feature>
<protein>
    <recommendedName>
        <fullName evidence="5">Gustatory receptor</fullName>
    </recommendedName>
</protein>
<evidence type="ECO:0000256" key="1">
    <source>
        <dbReference type="SAM" id="Phobius"/>
    </source>
</evidence>
<comment type="caution">
    <text evidence="3">The sequence shown here is derived from an EMBL/GenBank/DDBJ whole genome shotgun (WGS) entry which is preliminary data.</text>
</comment>
<evidence type="ECO:0000313" key="3">
    <source>
        <dbReference type="EMBL" id="KAH8028874.1"/>
    </source>
</evidence>
<organism evidence="3 4">
    <name type="scientific">Rhipicephalus microplus</name>
    <name type="common">Cattle tick</name>
    <name type="synonym">Boophilus microplus</name>
    <dbReference type="NCBI Taxonomy" id="6941"/>
    <lineage>
        <taxon>Eukaryota</taxon>
        <taxon>Metazoa</taxon>
        <taxon>Ecdysozoa</taxon>
        <taxon>Arthropoda</taxon>
        <taxon>Chelicerata</taxon>
        <taxon>Arachnida</taxon>
        <taxon>Acari</taxon>
        <taxon>Parasitiformes</taxon>
        <taxon>Ixodida</taxon>
        <taxon>Ixodoidea</taxon>
        <taxon>Ixodidae</taxon>
        <taxon>Rhipicephalinae</taxon>
        <taxon>Rhipicephalus</taxon>
        <taxon>Boophilus</taxon>
    </lineage>
</organism>
<feature type="transmembrane region" description="Helical" evidence="1">
    <location>
        <begin position="79"/>
        <end position="103"/>
    </location>
</feature>
<dbReference type="Proteomes" id="UP000821866">
    <property type="component" value="Chromosome 4"/>
</dbReference>
<reference evidence="3" key="1">
    <citation type="journal article" date="2020" name="Cell">
        <title>Large-Scale Comparative Analyses of Tick Genomes Elucidate Their Genetic Diversity and Vector Capacities.</title>
        <authorList>
            <consortium name="Tick Genome and Microbiome Consortium (TIGMIC)"/>
            <person name="Jia N."/>
            <person name="Wang J."/>
            <person name="Shi W."/>
            <person name="Du L."/>
            <person name="Sun Y."/>
            <person name="Zhan W."/>
            <person name="Jiang J.F."/>
            <person name="Wang Q."/>
            <person name="Zhang B."/>
            <person name="Ji P."/>
            <person name="Bell-Sakyi L."/>
            <person name="Cui X.M."/>
            <person name="Yuan T.T."/>
            <person name="Jiang B.G."/>
            <person name="Yang W.F."/>
            <person name="Lam T.T."/>
            <person name="Chang Q.C."/>
            <person name="Ding S.J."/>
            <person name="Wang X.J."/>
            <person name="Zhu J.G."/>
            <person name="Ruan X.D."/>
            <person name="Zhao L."/>
            <person name="Wei J.T."/>
            <person name="Ye R.Z."/>
            <person name="Que T.C."/>
            <person name="Du C.H."/>
            <person name="Zhou Y.H."/>
            <person name="Cheng J.X."/>
            <person name="Dai P.F."/>
            <person name="Guo W.B."/>
            <person name="Han X.H."/>
            <person name="Huang E.J."/>
            <person name="Li L.F."/>
            <person name="Wei W."/>
            <person name="Gao Y.C."/>
            <person name="Liu J.Z."/>
            <person name="Shao H.Z."/>
            <person name="Wang X."/>
            <person name="Wang C.C."/>
            <person name="Yang T.C."/>
            <person name="Huo Q.B."/>
            <person name="Li W."/>
            <person name="Chen H.Y."/>
            <person name="Chen S.E."/>
            <person name="Zhou L.G."/>
            <person name="Ni X.B."/>
            <person name="Tian J.H."/>
            <person name="Sheng Y."/>
            <person name="Liu T."/>
            <person name="Pan Y.S."/>
            <person name="Xia L.Y."/>
            <person name="Li J."/>
            <person name="Zhao F."/>
            <person name="Cao W.C."/>
        </authorList>
    </citation>
    <scope>NUCLEOTIDE SEQUENCE</scope>
    <source>
        <strain evidence="3">Rmic-2018</strain>
    </source>
</reference>
<accession>A0A9J6E3P3</accession>
<keyword evidence="1" id="KW-0472">Membrane</keyword>
<feature type="transmembrane region" description="Helical" evidence="1">
    <location>
        <begin position="115"/>
        <end position="137"/>
    </location>
</feature>
<keyword evidence="1" id="KW-1133">Transmembrane helix</keyword>
<keyword evidence="4" id="KW-1185">Reference proteome</keyword>
<dbReference type="AlphaFoldDB" id="A0A9J6E3P3"/>
<evidence type="ECO:0008006" key="5">
    <source>
        <dbReference type="Google" id="ProtNLM"/>
    </source>
</evidence>
<feature type="chain" id="PRO_5039910022" description="Gustatory receptor" evidence="2">
    <location>
        <begin position="17"/>
        <end position="180"/>
    </location>
</feature>
<gene>
    <name evidence="3" type="ORF">HPB51_020005</name>
</gene>
<keyword evidence="2" id="KW-0732">Signal</keyword>
<sequence>MLFAGNFLFYVYDTACFLVLRPCCEVIRSYIEQQHRVLSSIVRRGCIHNVGLEKGARLVERVRLNLCTVSNLKRKLNDIWGHAIAVSGGMILCSICSTIYLNLIEEFWTLENLIAIWYAILTSLDFLDITLLSHAMIEEARLTRTHAHKNFLGLKVTPTFLTRTHSDSNAQPVLSLSESE</sequence>